<evidence type="ECO:0000256" key="7">
    <source>
        <dbReference type="SAM" id="SignalP"/>
    </source>
</evidence>
<evidence type="ECO:0000313" key="9">
    <source>
        <dbReference type="EMBL" id="ADV83498.1"/>
    </source>
</evidence>
<dbReference type="RefSeq" id="WP_013569231.1">
    <property type="nucleotide sequence ID" value="NC_014963.1"/>
</dbReference>
<dbReference type="eggNOG" id="COG4771">
    <property type="taxonomic scope" value="Bacteria"/>
</dbReference>
<evidence type="ECO:0000256" key="2">
    <source>
        <dbReference type="ARBA" id="ARBA00022448"/>
    </source>
</evidence>
<keyword evidence="9" id="KW-0675">Receptor</keyword>
<sequence>MKVSTSLHRTVFGIVLFAFSALSAFAQLSTATVFGNITDTSGAAVPNATITLVQTDTNFTRAAISKGDGTYREEFLPLGPYKVTVAAPGFKTLERTGIVLSVMQNAELSLTLDVGTTTETVNVSADVPLVNLGSSTLGRTVDNVEIDNLPLVNRDVSRLLQLVPGVQSVSTVNNLGYQEIKVLVNGSTDGFVGQVSYYLDGGLNMTGLRNSGNQVPNPDAVSQFNVVTNNYSAQLGRYSSAVVSVITKDGTNKFHGSLFEFFRDRNFNAIAHNSGAGATKNPYNQHRFGATVGGPIRHDKDFFFGSFAGYRFIQYANYSGSLPSPAQITGNFSENTPTAAEQASCTTTPTAAANTAVHFLVCNPTTRLPYANNTLPAVDPTAVNILNYLVKNLPAKQPAVFGDTQYTYRSRSPLPEQNEEYLIKTDHQVTKSHRLTLSYFLLNYKVRQNPTGFTQAWSYSNYANKQQNANISDVWTIGPRTINQFWVNYTRQNGGRIPVPGGTLADFGSDFGVVGTPSRSNISVGGVEGFTLAQAITGPKAGTNVYGVRDIVTTTRGKHSLYVGGEAGLEKDFQQTSLGNYGAFTFSTTNGASSARTTNGLSDFLAGIPVSMGQDTGLYANANYFNYGLFAQDDWRVLPNLTVNLGIRYDWQQAPTDTQVRQTNFVPGQQSHAFPNVSIIGKTGPQLAPIGMLFPGDSGVPKGGAFTPNNHASPRVGFAYDPFSDGKTVFHGAAGLFFGGISGNQWEFPSNFAPYAVRNTYNKVVSLTHPYSGDPTEFPTGSNPYPALNFSRGSGNATFLPLNQVVAFDPNYRWPYTIQMNFGFQQQFGKGLALSANYVASLNRKTPLYNDINGPQFNITAAGTSGASCTDLTKACGYANTSATVNNRRPLNSSFGQSAANPIYSNVYIIRSNQNSNYNSLQISIEQRLTHHVSARGYYTWSKTLQSNALDSGSGLNGSFVDSNYPQLEYRQRSDQDRRQMMTMSFVWKPDYFDKYNRVVRIALNGWTVSGIWTANSGQPFTVTTGNDNYFSGNGNNRPSIAPGKFAHLIDNGRSRVAMMNQWFDTTAYCRPGVDAGCPGLGPLGLLGNTRPAQLDSPGYRNVDASLFRDFAIHQELRFQLRGEFSNVFNLTNLGTPSTAMNSTTFGKVTGTGGSNRIIQVGGRVLF</sequence>
<organism evidence="9 10">
    <name type="scientific">Terriglobus saanensis (strain ATCC BAA-1853 / DSM 23119 / SP1PR4)</name>
    <dbReference type="NCBI Taxonomy" id="401053"/>
    <lineage>
        <taxon>Bacteria</taxon>
        <taxon>Pseudomonadati</taxon>
        <taxon>Acidobacteriota</taxon>
        <taxon>Terriglobia</taxon>
        <taxon>Terriglobales</taxon>
        <taxon>Acidobacteriaceae</taxon>
        <taxon>Terriglobus</taxon>
    </lineage>
</organism>
<dbReference type="OrthoDB" id="97893at2"/>
<evidence type="ECO:0000256" key="3">
    <source>
        <dbReference type="ARBA" id="ARBA00022452"/>
    </source>
</evidence>
<dbReference type="PANTHER" id="PTHR30069:SF46">
    <property type="entry name" value="OAR PROTEIN"/>
    <property type="match status" value="1"/>
</dbReference>
<evidence type="ECO:0000256" key="6">
    <source>
        <dbReference type="ARBA" id="ARBA00023237"/>
    </source>
</evidence>
<keyword evidence="2" id="KW-0813">Transport</keyword>
<dbReference type="GO" id="GO:0044718">
    <property type="term" value="P:siderophore transmembrane transport"/>
    <property type="evidence" value="ECO:0007669"/>
    <property type="project" value="TreeGrafter"/>
</dbReference>
<protein>
    <submittedName>
        <fullName evidence="9">TonB-dependent receptor plug</fullName>
    </submittedName>
</protein>
<dbReference type="Proteomes" id="UP000006844">
    <property type="component" value="Chromosome"/>
</dbReference>
<name>E8V2M3_TERSS</name>
<dbReference type="InterPro" id="IPR036942">
    <property type="entry name" value="Beta-barrel_TonB_sf"/>
</dbReference>
<dbReference type="SUPFAM" id="SSF56935">
    <property type="entry name" value="Porins"/>
    <property type="match status" value="1"/>
</dbReference>
<dbReference type="InterPro" id="IPR008969">
    <property type="entry name" value="CarboxyPept-like_regulatory"/>
</dbReference>
<evidence type="ECO:0000256" key="5">
    <source>
        <dbReference type="ARBA" id="ARBA00023136"/>
    </source>
</evidence>
<dbReference type="InterPro" id="IPR057601">
    <property type="entry name" value="Oar-like_b-barrel"/>
</dbReference>
<dbReference type="HOGENOM" id="CLU_006298_0_0_0"/>
<keyword evidence="10" id="KW-1185">Reference proteome</keyword>
<dbReference type="Pfam" id="PF13620">
    <property type="entry name" value="CarboxypepD_reg"/>
    <property type="match status" value="1"/>
</dbReference>
<keyword evidence="4" id="KW-0812">Transmembrane</keyword>
<dbReference type="SUPFAM" id="SSF49464">
    <property type="entry name" value="Carboxypeptidase regulatory domain-like"/>
    <property type="match status" value="1"/>
</dbReference>
<dbReference type="InterPro" id="IPR039426">
    <property type="entry name" value="TonB-dep_rcpt-like"/>
</dbReference>
<dbReference type="GO" id="GO:0015344">
    <property type="term" value="F:siderophore uptake transmembrane transporter activity"/>
    <property type="evidence" value="ECO:0007669"/>
    <property type="project" value="TreeGrafter"/>
</dbReference>
<dbReference type="Gene3D" id="2.60.40.1120">
    <property type="entry name" value="Carboxypeptidase-like, regulatory domain"/>
    <property type="match status" value="1"/>
</dbReference>
<accession>E8V2M3</accession>
<dbReference type="STRING" id="401053.AciPR4_2724"/>
<keyword evidence="5" id="KW-0472">Membrane</keyword>
<feature type="domain" description="TonB-dependent transporter Oar-like beta-barrel" evidence="8">
    <location>
        <begin position="246"/>
        <end position="1160"/>
    </location>
</feature>
<feature type="signal peptide" evidence="7">
    <location>
        <begin position="1"/>
        <end position="26"/>
    </location>
</feature>
<dbReference type="GO" id="GO:0009279">
    <property type="term" value="C:cell outer membrane"/>
    <property type="evidence" value="ECO:0007669"/>
    <property type="project" value="UniProtKB-SubCell"/>
</dbReference>
<feature type="chain" id="PRO_5003229094" evidence="7">
    <location>
        <begin position="27"/>
        <end position="1167"/>
    </location>
</feature>
<dbReference type="AlphaFoldDB" id="E8V2M3"/>
<evidence type="ECO:0000256" key="1">
    <source>
        <dbReference type="ARBA" id="ARBA00004571"/>
    </source>
</evidence>
<dbReference type="Gene3D" id="2.40.170.20">
    <property type="entry name" value="TonB-dependent receptor, beta-barrel domain"/>
    <property type="match status" value="1"/>
</dbReference>
<evidence type="ECO:0000313" key="10">
    <source>
        <dbReference type="Proteomes" id="UP000006844"/>
    </source>
</evidence>
<keyword evidence="3" id="KW-1134">Transmembrane beta strand</keyword>
<dbReference type="EMBL" id="CP002467">
    <property type="protein sequence ID" value="ADV83498.1"/>
    <property type="molecule type" value="Genomic_DNA"/>
</dbReference>
<proteinExistence type="predicted"/>
<reference evidence="9 10" key="1">
    <citation type="journal article" date="2012" name="Stand. Genomic Sci.">
        <title>Complete genome sequence of Terriglobus saanensis type strain SP1PR4(T), an Acidobacteria from tundra soil.</title>
        <authorList>
            <person name="Rawat S.R."/>
            <person name="Mannisto M.K."/>
            <person name="Starovoytov V."/>
            <person name="Goodwin L."/>
            <person name="Nolan M."/>
            <person name="Hauser L."/>
            <person name="Land M."/>
            <person name="Davenport K.W."/>
            <person name="Woyke T."/>
            <person name="Haggblom M.M."/>
        </authorList>
    </citation>
    <scope>NUCLEOTIDE SEQUENCE</scope>
    <source>
        <strain evidence="10">ATCC BAA-1853 / DSM 23119 / SP1PR4</strain>
    </source>
</reference>
<dbReference type="PANTHER" id="PTHR30069">
    <property type="entry name" value="TONB-DEPENDENT OUTER MEMBRANE RECEPTOR"/>
    <property type="match status" value="1"/>
</dbReference>
<keyword evidence="6" id="KW-0998">Cell outer membrane</keyword>
<gene>
    <name evidence="9" type="ordered locus">AciPR4_2724</name>
</gene>
<comment type="subcellular location">
    <subcellularLocation>
        <location evidence="1">Cell outer membrane</location>
        <topology evidence="1">Multi-pass membrane protein</topology>
    </subcellularLocation>
</comment>
<dbReference type="KEGG" id="tsa:AciPR4_2724"/>
<dbReference type="Pfam" id="PF25183">
    <property type="entry name" value="OMP_b-brl_4"/>
    <property type="match status" value="1"/>
</dbReference>
<evidence type="ECO:0000256" key="4">
    <source>
        <dbReference type="ARBA" id="ARBA00022692"/>
    </source>
</evidence>
<keyword evidence="7" id="KW-0732">Signal</keyword>
<evidence type="ECO:0000259" key="8">
    <source>
        <dbReference type="Pfam" id="PF25183"/>
    </source>
</evidence>